<dbReference type="Proteomes" id="UP001596392">
    <property type="component" value="Unassembled WGS sequence"/>
</dbReference>
<dbReference type="Pfam" id="PF13424">
    <property type="entry name" value="TPR_12"/>
    <property type="match status" value="1"/>
</dbReference>
<keyword evidence="3" id="KW-1185">Reference proteome</keyword>
<dbReference type="Gene3D" id="1.25.40.10">
    <property type="entry name" value="Tetratricopeptide repeat domain"/>
    <property type="match status" value="1"/>
</dbReference>
<protein>
    <submittedName>
        <fullName evidence="2">Tetratricopeptide repeat protein</fullName>
    </submittedName>
</protein>
<reference evidence="3" key="1">
    <citation type="journal article" date="2019" name="Int. J. Syst. Evol. Microbiol.">
        <title>The Global Catalogue of Microorganisms (GCM) 10K type strain sequencing project: providing services to taxonomists for standard genome sequencing and annotation.</title>
        <authorList>
            <consortium name="The Broad Institute Genomics Platform"/>
            <consortium name="The Broad Institute Genome Sequencing Center for Infectious Disease"/>
            <person name="Wu L."/>
            <person name="Ma J."/>
        </authorList>
    </citation>
    <scope>NUCLEOTIDE SEQUENCE [LARGE SCALE GENOMIC DNA]</scope>
    <source>
        <strain evidence="3">CGMCC 1.9106</strain>
    </source>
</reference>
<keyword evidence="1" id="KW-0812">Transmembrane</keyword>
<sequence>MPSGADLFELIFMGPGLVCIAFLVFCLLLVLLRRHLPRRRQAWRIARAEKLIMRGHTEDGLALLLRQGTWLRRRRRPAPDAALADLLGYHSGQALAAGRLDAALTAATASADLIARLRPNSLRHATSLYALGRLLARLGRDETALAHLEQSVAIGDAADPDGEALVSRALFAAGTSLALHRGDRIPEALTMATHAAQLASSAPPKPADLRETAQGWANVALALAQTDSGLDGCPAAAAALEEFRRLDRTKAVKGGEGLALACYAAAYAGHRAGDDQALTAAREALQRFSELDRPGDALAARRLADARRLLVQITSSPADAHSEEMR</sequence>
<accession>A0ABW2GSF8</accession>
<dbReference type="RefSeq" id="WP_376805902.1">
    <property type="nucleotide sequence ID" value="NZ_JBHTAC010000006.1"/>
</dbReference>
<keyword evidence="1" id="KW-0472">Membrane</keyword>
<evidence type="ECO:0000313" key="3">
    <source>
        <dbReference type="Proteomes" id="UP001596392"/>
    </source>
</evidence>
<name>A0ABW2GSF8_9ACTN</name>
<comment type="caution">
    <text evidence="2">The sequence shown here is derived from an EMBL/GenBank/DDBJ whole genome shotgun (WGS) entry which is preliminary data.</text>
</comment>
<proteinExistence type="predicted"/>
<gene>
    <name evidence="2" type="ORF">ACFQO7_08560</name>
</gene>
<dbReference type="SUPFAM" id="SSF48452">
    <property type="entry name" value="TPR-like"/>
    <property type="match status" value="1"/>
</dbReference>
<dbReference type="InterPro" id="IPR011990">
    <property type="entry name" value="TPR-like_helical_dom_sf"/>
</dbReference>
<dbReference type="EMBL" id="JBHTAC010000006">
    <property type="protein sequence ID" value="MFC7242531.1"/>
    <property type="molecule type" value="Genomic_DNA"/>
</dbReference>
<evidence type="ECO:0000256" key="1">
    <source>
        <dbReference type="SAM" id="Phobius"/>
    </source>
</evidence>
<keyword evidence="1" id="KW-1133">Transmembrane helix</keyword>
<evidence type="ECO:0000313" key="2">
    <source>
        <dbReference type="EMBL" id="MFC7242531.1"/>
    </source>
</evidence>
<organism evidence="2 3">
    <name type="scientific">Catellatospora aurea</name>
    <dbReference type="NCBI Taxonomy" id="1337874"/>
    <lineage>
        <taxon>Bacteria</taxon>
        <taxon>Bacillati</taxon>
        <taxon>Actinomycetota</taxon>
        <taxon>Actinomycetes</taxon>
        <taxon>Micromonosporales</taxon>
        <taxon>Micromonosporaceae</taxon>
        <taxon>Catellatospora</taxon>
    </lineage>
</organism>
<feature type="transmembrane region" description="Helical" evidence="1">
    <location>
        <begin position="12"/>
        <end position="32"/>
    </location>
</feature>